<dbReference type="KEGG" id="spha:D3Y57_17825"/>
<protein>
    <submittedName>
        <fullName evidence="2">Uncharacterized protein</fullName>
    </submittedName>
</protein>
<evidence type="ECO:0000313" key="3">
    <source>
        <dbReference type="Proteomes" id="UP000276254"/>
    </source>
</evidence>
<dbReference type="InterPro" id="IPR036188">
    <property type="entry name" value="FAD/NAD-bd_sf"/>
</dbReference>
<dbReference type="EMBL" id="CP032829">
    <property type="protein sequence ID" value="AYJ87446.1"/>
    <property type="molecule type" value="Genomic_DNA"/>
</dbReference>
<dbReference type="Gene3D" id="3.50.50.60">
    <property type="entry name" value="FAD/NAD(P)-binding domain"/>
    <property type="match status" value="1"/>
</dbReference>
<reference evidence="2 3" key="1">
    <citation type="submission" date="2018-09" db="EMBL/GenBank/DDBJ databases">
        <title>Sphingomonas peninsula sp. nov., isolated from fildes peninsula, Antarctic soil.</title>
        <authorList>
            <person name="Yingchao G."/>
        </authorList>
    </citation>
    <scope>NUCLEOTIDE SEQUENCE [LARGE SCALE GENOMIC DNA]</scope>
    <source>
        <strain evidence="2 3">YZ-8</strain>
    </source>
</reference>
<evidence type="ECO:0000256" key="1">
    <source>
        <dbReference type="SAM" id="MobiDB-lite"/>
    </source>
</evidence>
<dbReference type="AlphaFoldDB" id="A0A494TNR8"/>
<sequence>MRFFGVIIVGGGSAGFLRRFHLRTLVIDSEQSRAASIPLTRTMPSFRTASQANNCSRGCPRKPRFMAPSISMTRRGKNFGRVSEAD</sequence>
<evidence type="ECO:0000313" key="2">
    <source>
        <dbReference type="EMBL" id="AYJ87446.1"/>
    </source>
</evidence>
<dbReference type="Proteomes" id="UP000276254">
    <property type="component" value="Chromosome"/>
</dbReference>
<accession>A0A494TNR8</accession>
<keyword evidence="3" id="KW-1185">Reference proteome</keyword>
<gene>
    <name evidence="2" type="ORF">D3Y57_17825</name>
</gene>
<feature type="region of interest" description="Disordered" evidence="1">
    <location>
        <begin position="49"/>
        <end position="86"/>
    </location>
</feature>
<organism evidence="2 3">
    <name type="scientific">Sphingomonas paeninsulae</name>
    <dbReference type="NCBI Taxonomy" id="2319844"/>
    <lineage>
        <taxon>Bacteria</taxon>
        <taxon>Pseudomonadati</taxon>
        <taxon>Pseudomonadota</taxon>
        <taxon>Alphaproteobacteria</taxon>
        <taxon>Sphingomonadales</taxon>
        <taxon>Sphingomonadaceae</taxon>
        <taxon>Sphingomonas</taxon>
    </lineage>
</organism>
<proteinExistence type="predicted"/>
<name>A0A494TNR8_SPHPE</name>